<protein>
    <submittedName>
        <fullName evidence="2">DUF4199 domain-containing protein</fullName>
    </submittedName>
</protein>
<dbReference type="EMBL" id="RJJD01000007">
    <property type="protein sequence ID" value="RNI26509.1"/>
    <property type="molecule type" value="Genomic_DNA"/>
</dbReference>
<name>A0A3M9MLZ5_9BACT</name>
<evidence type="ECO:0000256" key="1">
    <source>
        <dbReference type="SAM" id="Phobius"/>
    </source>
</evidence>
<evidence type="ECO:0000313" key="2">
    <source>
        <dbReference type="EMBL" id="RNI26509.1"/>
    </source>
</evidence>
<feature type="transmembrane region" description="Helical" evidence="1">
    <location>
        <begin position="69"/>
        <end position="88"/>
    </location>
</feature>
<keyword evidence="1" id="KW-0812">Transmembrane</keyword>
<gene>
    <name evidence="2" type="ORF">EFB08_11875</name>
</gene>
<dbReference type="Proteomes" id="UP000272117">
    <property type="component" value="Unassembled WGS sequence"/>
</dbReference>
<feature type="transmembrane region" description="Helical" evidence="1">
    <location>
        <begin position="124"/>
        <end position="150"/>
    </location>
</feature>
<keyword evidence="3" id="KW-1185">Reference proteome</keyword>
<keyword evidence="1" id="KW-1133">Transmembrane helix</keyword>
<dbReference type="Pfam" id="PF13858">
    <property type="entry name" value="DUF4199"/>
    <property type="match status" value="1"/>
</dbReference>
<proteinExistence type="predicted"/>
<reference evidence="2 3" key="1">
    <citation type="submission" date="2018-11" db="EMBL/GenBank/DDBJ databases">
        <title>Rufibacter latericius sp. nov., isolated from water in Baiyang Lake.</title>
        <authorList>
            <person name="Yang Y."/>
        </authorList>
    </citation>
    <scope>NUCLEOTIDE SEQUENCE [LARGE SCALE GENOMIC DNA]</scope>
    <source>
        <strain evidence="2 3">R-22-1c-1</strain>
    </source>
</reference>
<dbReference type="InterPro" id="IPR025250">
    <property type="entry name" value="DUF4199"/>
</dbReference>
<keyword evidence="1" id="KW-0472">Membrane</keyword>
<dbReference type="AlphaFoldDB" id="A0A3M9MLZ5"/>
<organism evidence="2 3">
    <name type="scientific">Rufibacter latericius</name>
    <dbReference type="NCBI Taxonomy" id="2487040"/>
    <lineage>
        <taxon>Bacteria</taxon>
        <taxon>Pseudomonadati</taxon>
        <taxon>Bacteroidota</taxon>
        <taxon>Cytophagia</taxon>
        <taxon>Cytophagales</taxon>
        <taxon>Hymenobacteraceae</taxon>
        <taxon>Rufibacter</taxon>
    </lineage>
</organism>
<feature type="transmembrane region" description="Helical" evidence="1">
    <location>
        <begin position="173"/>
        <end position="197"/>
    </location>
</feature>
<dbReference type="OrthoDB" id="979246at2"/>
<evidence type="ECO:0000313" key="3">
    <source>
        <dbReference type="Proteomes" id="UP000272117"/>
    </source>
</evidence>
<feature type="transmembrane region" description="Helical" evidence="1">
    <location>
        <begin position="94"/>
        <end position="112"/>
    </location>
</feature>
<accession>A0A3M9MLZ5</accession>
<sequence length="209" mass="23499">MAFRCYKEAGQRKKYSISTTPLPGIKYIINHIYFLKVGPENLFSLKLNLKQNKTKMEQRRTTVQKTGTYFGIMTGIAAIIYMVLLRLLGLLENVSLHFLTGIILVIGICMAIRRHKIGKAGKIGYLEGIGVGFFVGLVASVLFTIFQVVIDKVFNLALSYPYMADESYGNEQAIWLLAITWILMGVVIGAFVGYIAMQFFKKPDHKLTS</sequence>
<comment type="caution">
    <text evidence="2">The sequence shown here is derived from an EMBL/GenBank/DDBJ whole genome shotgun (WGS) entry which is preliminary data.</text>
</comment>